<reference evidence="3" key="1">
    <citation type="journal article" date="2019" name="Int. J. Syst. Evol. Microbiol.">
        <title>The Global Catalogue of Microorganisms (GCM) 10K type strain sequencing project: providing services to taxonomists for standard genome sequencing and annotation.</title>
        <authorList>
            <consortium name="The Broad Institute Genomics Platform"/>
            <consortium name="The Broad Institute Genome Sequencing Center for Infectious Disease"/>
            <person name="Wu L."/>
            <person name="Ma J."/>
        </authorList>
    </citation>
    <scope>NUCLEOTIDE SEQUENCE [LARGE SCALE GENOMIC DNA]</scope>
    <source>
        <strain evidence="3">TBRC 5832</strain>
    </source>
</reference>
<dbReference type="Pfam" id="PF06282">
    <property type="entry name" value="DUF1036"/>
    <property type="match status" value="1"/>
</dbReference>
<dbReference type="InterPro" id="IPR009380">
    <property type="entry name" value="DUF1036"/>
</dbReference>
<feature type="chain" id="PRO_5046791618" evidence="1">
    <location>
        <begin position="28"/>
        <end position="142"/>
    </location>
</feature>
<gene>
    <name evidence="2" type="ORF">ACFO0C_26510</name>
</gene>
<sequence length="142" mass="15176">MRTAGALLAAGATLSVAVLGIAGPARASDYNRPVNICNYSNKKAAIARVLDSAGGMVSRGWTHVENGQCKVLDARFLLMQVYGDRDTVWRFDTFSSQFCAKSESYVIYSPGSASACTDTNGSMRSFSSVPAGSGRYDFNLRP</sequence>
<evidence type="ECO:0000313" key="3">
    <source>
        <dbReference type="Proteomes" id="UP001595867"/>
    </source>
</evidence>
<keyword evidence="3" id="KW-1185">Reference proteome</keyword>
<dbReference type="RefSeq" id="WP_378069393.1">
    <property type="nucleotide sequence ID" value="NZ_JBHSBL010000019.1"/>
</dbReference>
<evidence type="ECO:0000256" key="1">
    <source>
        <dbReference type="SAM" id="SignalP"/>
    </source>
</evidence>
<proteinExistence type="predicted"/>
<evidence type="ECO:0000313" key="2">
    <source>
        <dbReference type="EMBL" id="MFC4068497.1"/>
    </source>
</evidence>
<dbReference type="EMBL" id="JBHSBL010000019">
    <property type="protein sequence ID" value="MFC4068497.1"/>
    <property type="molecule type" value="Genomic_DNA"/>
</dbReference>
<feature type="signal peptide" evidence="1">
    <location>
        <begin position="1"/>
        <end position="27"/>
    </location>
</feature>
<comment type="caution">
    <text evidence="2">The sequence shown here is derived from an EMBL/GenBank/DDBJ whole genome shotgun (WGS) entry which is preliminary data.</text>
</comment>
<protein>
    <submittedName>
        <fullName evidence="2">DUF1036 domain-containing protein</fullName>
    </submittedName>
</protein>
<name>A0ABV8IW63_9ACTN</name>
<organism evidence="2 3">
    <name type="scientific">Actinoplanes subglobosus</name>
    <dbReference type="NCBI Taxonomy" id="1547892"/>
    <lineage>
        <taxon>Bacteria</taxon>
        <taxon>Bacillati</taxon>
        <taxon>Actinomycetota</taxon>
        <taxon>Actinomycetes</taxon>
        <taxon>Micromonosporales</taxon>
        <taxon>Micromonosporaceae</taxon>
        <taxon>Actinoplanes</taxon>
    </lineage>
</organism>
<accession>A0ABV8IW63</accession>
<keyword evidence="1" id="KW-0732">Signal</keyword>
<dbReference type="Proteomes" id="UP001595867">
    <property type="component" value="Unassembled WGS sequence"/>
</dbReference>